<dbReference type="PANTHER" id="PTHR31751:SF42">
    <property type="entry name" value="PROTEIN CBG10204"/>
    <property type="match status" value="1"/>
</dbReference>
<proteinExistence type="predicted"/>
<reference evidence="1 2" key="1">
    <citation type="journal article" date="2020" name="Cell">
        <title>Large-Scale Comparative Analyses of Tick Genomes Elucidate Their Genetic Diversity and Vector Capacities.</title>
        <authorList>
            <consortium name="Tick Genome and Microbiome Consortium (TIGMIC)"/>
            <person name="Jia N."/>
            <person name="Wang J."/>
            <person name="Shi W."/>
            <person name="Du L."/>
            <person name="Sun Y."/>
            <person name="Zhan W."/>
            <person name="Jiang J.F."/>
            <person name="Wang Q."/>
            <person name="Zhang B."/>
            <person name="Ji P."/>
            <person name="Bell-Sakyi L."/>
            <person name="Cui X.M."/>
            <person name="Yuan T.T."/>
            <person name="Jiang B.G."/>
            <person name="Yang W.F."/>
            <person name="Lam T.T."/>
            <person name="Chang Q.C."/>
            <person name="Ding S.J."/>
            <person name="Wang X.J."/>
            <person name="Zhu J.G."/>
            <person name="Ruan X.D."/>
            <person name="Zhao L."/>
            <person name="Wei J.T."/>
            <person name="Ye R.Z."/>
            <person name="Que T.C."/>
            <person name="Du C.H."/>
            <person name="Zhou Y.H."/>
            <person name="Cheng J.X."/>
            <person name="Dai P.F."/>
            <person name="Guo W.B."/>
            <person name="Han X.H."/>
            <person name="Huang E.J."/>
            <person name="Li L.F."/>
            <person name="Wei W."/>
            <person name="Gao Y.C."/>
            <person name="Liu J.Z."/>
            <person name="Shao H.Z."/>
            <person name="Wang X."/>
            <person name="Wang C.C."/>
            <person name="Yang T.C."/>
            <person name="Huo Q.B."/>
            <person name="Li W."/>
            <person name="Chen H.Y."/>
            <person name="Chen S.E."/>
            <person name="Zhou L.G."/>
            <person name="Ni X.B."/>
            <person name="Tian J.H."/>
            <person name="Sheng Y."/>
            <person name="Liu T."/>
            <person name="Pan Y.S."/>
            <person name="Xia L.Y."/>
            <person name="Li J."/>
            <person name="Zhao F."/>
            <person name="Cao W.C."/>
        </authorList>
    </citation>
    <scope>NUCLEOTIDE SEQUENCE [LARGE SCALE GENOMIC DNA]</scope>
    <source>
        <strain evidence="1">HaeL-2018</strain>
    </source>
</reference>
<dbReference type="OrthoDB" id="5988200at2759"/>
<accession>A0A9J6GI76</accession>
<sequence>MTGSLVVVTTTCASHSLEWRSQLNEGTYAVGNVDLAAAILFNGCSPAKCLNFLNSAGICCISQRTFYRIQKKILLPAVDQVSIAAIKFNG</sequence>
<protein>
    <submittedName>
        <fullName evidence="1">Uncharacterized protein</fullName>
    </submittedName>
</protein>
<comment type="caution">
    <text evidence="1">The sequence shown here is derived from an EMBL/GenBank/DDBJ whole genome shotgun (WGS) entry which is preliminary data.</text>
</comment>
<evidence type="ECO:0000313" key="1">
    <source>
        <dbReference type="EMBL" id="KAH9374922.1"/>
    </source>
</evidence>
<dbReference type="EMBL" id="JABSTR010000007">
    <property type="protein sequence ID" value="KAH9374922.1"/>
    <property type="molecule type" value="Genomic_DNA"/>
</dbReference>
<organism evidence="1 2">
    <name type="scientific">Haemaphysalis longicornis</name>
    <name type="common">Bush tick</name>
    <dbReference type="NCBI Taxonomy" id="44386"/>
    <lineage>
        <taxon>Eukaryota</taxon>
        <taxon>Metazoa</taxon>
        <taxon>Ecdysozoa</taxon>
        <taxon>Arthropoda</taxon>
        <taxon>Chelicerata</taxon>
        <taxon>Arachnida</taxon>
        <taxon>Acari</taxon>
        <taxon>Parasitiformes</taxon>
        <taxon>Ixodida</taxon>
        <taxon>Ixodoidea</taxon>
        <taxon>Ixodidae</taxon>
        <taxon>Haemaphysalinae</taxon>
        <taxon>Haemaphysalis</taxon>
    </lineage>
</organism>
<evidence type="ECO:0000313" key="2">
    <source>
        <dbReference type="Proteomes" id="UP000821853"/>
    </source>
</evidence>
<keyword evidence="2" id="KW-1185">Reference proteome</keyword>
<dbReference type="VEuPathDB" id="VectorBase:HLOH_061240"/>
<gene>
    <name evidence="1" type="ORF">HPB48_000402</name>
</gene>
<dbReference type="Proteomes" id="UP000821853">
    <property type="component" value="Chromosome 5"/>
</dbReference>
<dbReference type="AlphaFoldDB" id="A0A9J6GI76"/>
<name>A0A9J6GI76_HAELO</name>
<dbReference type="PANTHER" id="PTHR31751">
    <property type="entry name" value="SI:CH211-108C17.2-RELATED-RELATED"/>
    <property type="match status" value="1"/>
</dbReference>